<evidence type="ECO:0000256" key="10">
    <source>
        <dbReference type="ARBA" id="ARBA00023004"/>
    </source>
</evidence>
<feature type="domain" description="Cytochrome b561 bacterial/Ni-hydrogenase" evidence="14">
    <location>
        <begin position="10"/>
        <end position="179"/>
    </location>
</feature>
<evidence type="ECO:0000256" key="13">
    <source>
        <dbReference type="SAM" id="Phobius"/>
    </source>
</evidence>
<evidence type="ECO:0000256" key="11">
    <source>
        <dbReference type="ARBA" id="ARBA00023136"/>
    </source>
</evidence>
<evidence type="ECO:0000256" key="5">
    <source>
        <dbReference type="ARBA" id="ARBA00022617"/>
    </source>
</evidence>
<feature type="transmembrane region" description="Helical" evidence="13">
    <location>
        <begin position="90"/>
        <end position="115"/>
    </location>
</feature>
<keyword evidence="11 13" id="KW-0472">Membrane</keyword>
<keyword evidence="5" id="KW-0349">Heme</keyword>
<feature type="transmembrane region" description="Helical" evidence="13">
    <location>
        <begin position="20"/>
        <end position="39"/>
    </location>
</feature>
<evidence type="ECO:0000256" key="12">
    <source>
        <dbReference type="ARBA" id="ARBA00037975"/>
    </source>
</evidence>
<dbReference type="InterPro" id="IPR011577">
    <property type="entry name" value="Cyt_b561_bac/Ni-Hgenase"/>
</dbReference>
<proteinExistence type="inferred from homology"/>
<evidence type="ECO:0000313" key="16">
    <source>
        <dbReference type="Proteomes" id="UP000478090"/>
    </source>
</evidence>
<keyword evidence="6 13" id="KW-0812">Transmembrane</keyword>
<feature type="transmembrane region" description="Helical" evidence="13">
    <location>
        <begin position="51"/>
        <end position="69"/>
    </location>
</feature>
<keyword evidence="9 13" id="KW-1133">Transmembrane helix</keyword>
<evidence type="ECO:0000256" key="1">
    <source>
        <dbReference type="ARBA" id="ARBA00001970"/>
    </source>
</evidence>
<name>A0ABW9VDN0_9BURK</name>
<keyword evidence="3" id="KW-0813">Transport</keyword>
<dbReference type="PANTHER" id="PTHR30529">
    <property type="entry name" value="CYTOCHROME B561"/>
    <property type="match status" value="1"/>
</dbReference>
<comment type="subcellular location">
    <subcellularLocation>
        <location evidence="2">Cell membrane</location>
        <topology evidence="2">Multi-pass membrane protein</topology>
    </subcellularLocation>
</comment>
<dbReference type="RefSeq" id="WP_161037181.1">
    <property type="nucleotide sequence ID" value="NZ_WWCM01000001.1"/>
</dbReference>
<feature type="transmembrane region" description="Helical" evidence="13">
    <location>
        <begin position="146"/>
        <end position="169"/>
    </location>
</feature>
<sequence length="185" mass="20818">MNRIIPPQIRYDALTIRLHWLSAALVLALWCIGQAIDWFPKGAPRVWVRSSHIALGVVLLATIAYRLYWRRTGARHLPPPSSMSIGQARVATGLHHLLYLAMISVLLFGVANTWVRGDNIFNLFRIPAWDPANKALRGNVEELHAWAANLLMVLAGLHAAAGLVHHYILKDTVLQRMLPFTADRR</sequence>
<evidence type="ECO:0000256" key="7">
    <source>
        <dbReference type="ARBA" id="ARBA00022723"/>
    </source>
</evidence>
<evidence type="ECO:0000256" key="4">
    <source>
        <dbReference type="ARBA" id="ARBA00022475"/>
    </source>
</evidence>
<evidence type="ECO:0000256" key="2">
    <source>
        <dbReference type="ARBA" id="ARBA00004651"/>
    </source>
</evidence>
<evidence type="ECO:0000256" key="6">
    <source>
        <dbReference type="ARBA" id="ARBA00022692"/>
    </source>
</evidence>
<evidence type="ECO:0000256" key="8">
    <source>
        <dbReference type="ARBA" id="ARBA00022982"/>
    </source>
</evidence>
<dbReference type="Proteomes" id="UP000478090">
    <property type="component" value="Unassembled WGS sequence"/>
</dbReference>
<dbReference type="InterPro" id="IPR016174">
    <property type="entry name" value="Di-haem_cyt_TM"/>
</dbReference>
<dbReference type="SUPFAM" id="SSF81342">
    <property type="entry name" value="Transmembrane di-heme cytochromes"/>
    <property type="match status" value="1"/>
</dbReference>
<keyword evidence="8" id="KW-0249">Electron transport</keyword>
<comment type="caution">
    <text evidence="15">The sequence shown here is derived from an EMBL/GenBank/DDBJ whole genome shotgun (WGS) entry which is preliminary data.</text>
</comment>
<dbReference type="Pfam" id="PF01292">
    <property type="entry name" value="Ni_hydr_CYTB"/>
    <property type="match status" value="1"/>
</dbReference>
<organism evidence="15 16">
    <name type="scientific">Duganella qianjiadongensis</name>
    <dbReference type="NCBI Taxonomy" id="2692176"/>
    <lineage>
        <taxon>Bacteria</taxon>
        <taxon>Pseudomonadati</taxon>
        <taxon>Pseudomonadota</taxon>
        <taxon>Betaproteobacteria</taxon>
        <taxon>Burkholderiales</taxon>
        <taxon>Oxalobacteraceae</taxon>
        <taxon>Telluria group</taxon>
        <taxon>Duganella</taxon>
    </lineage>
</organism>
<dbReference type="InterPro" id="IPR052168">
    <property type="entry name" value="Cytochrome_b561_oxidase"/>
</dbReference>
<comment type="similarity">
    <text evidence="12">Belongs to the cytochrome b561 family.</text>
</comment>
<accession>A0ABW9VDN0</accession>
<keyword evidence="4" id="KW-1003">Cell membrane</keyword>
<keyword evidence="16" id="KW-1185">Reference proteome</keyword>
<gene>
    <name evidence="15" type="ORF">GTP27_00150</name>
</gene>
<evidence type="ECO:0000256" key="3">
    <source>
        <dbReference type="ARBA" id="ARBA00022448"/>
    </source>
</evidence>
<protein>
    <submittedName>
        <fullName evidence="15">Cytochrome B</fullName>
    </submittedName>
</protein>
<evidence type="ECO:0000256" key="9">
    <source>
        <dbReference type="ARBA" id="ARBA00022989"/>
    </source>
</evidence>
<keyword evidence="7" id="KW-0479">Metal-binding</keyword>
<keyword evidence="10" id="KW-0408">Iron</keyword>
<dbReference type="Gene3D" id="1.20.950.20">
    <property type="entry name" value="Transmembrane di-heme cytochromes, Chain C"/>
    <property type="match status" value="1"/>
</dbReference>
<dbReference type="PANTHER" id="PTHR30529:SF1">
    <property type="entry name" value="CYTOCHROME B561 HOMOLOG 2"/>
    <property type="match status" value="1"/>
</dbReference>
<comment type="cofactor">
    <cofactor evidence="1">
        <name>heme b</name>
        <dbReference type="ChEBI" id="CHEBI:60344"/>
    </cofactor>
</comment>
<reference evidence="15 16" key="1">
    <citation type="submission" date="2019-12" db="EMBL/GenBank/DDBJ databases">
        <title>Novel species isolated from a subtropical stream in China.</title>
        <authorList>
            <person name="Lu H."/>
        </authorList>
    </citation>
    <scope>NUCLEOTIDE SEQUENCE [LARGE SCALE GENOMIC DNA]</scope>
    <source>
        <strain evidence="15 16">CY13W</strain>
    </source>
</reference>
<evidence type="ECO:0000259" key="14">
    <source>
        <dbReference type="Pfam" id="PF01292"/>
    </source>
</evidence>
<dbReference type="EMBL" id="WWCM01000001">
    <property type="protein sequence ID" value="MYM37739.1"/>
    <property type="molecule type" value="Genomic_DNA"/>
</dbReference>
<evidence type="ECO:0000313" key="15">
    <source>
        <dbReference type="EMBL" id="MYM37739.1"/>
    </source>
</evidence>